<reference evidence="3 4" key="1">
    <citation type="journal article" date="2022" name="G3 (Bethesda)">
        <title>Evaluating Illumina-, Nanopore-, and PacBio-based genome assembly strategies with the bald notothen, Trematomus borchgrevinki.</title>
        <authorList>
            <person name="Rayamajhi N."/>
            <person name="Cheng C.C."/>
            <person name="Catchen J.M."/>
        </authorList>
    </citation>
    <scope>NUCLEOTIDE SEQUENCE [LARGE SCALE GENOMIC DNA]</scope>
    <source>
        <strain evidence="3">AGRC-2024</strain>
    </source>
</reference>
<name>A0ABD2GS24_PAGBO</name>
<proteinExistence type="predicted"/>
<dbReference type="Pfam" id="PF13837">
    <property type="entry name" value="Myb_DNA-bind_4"/>
    <property type="match status" value="1"/>
</dbReference>
<keyword evidence="4" id="KW-1185">Reference proteome</keyword>
<feature type="domain" description="Myb/SANT-like DNA-binding" evidence="2">
    <location>
        <begin position="65"/>
        <end position="154"/>
    </location>
</feature>
<accession>A0ABD2GS24</accession>
<feature type="region of interest" description="Disordered" evidence="1">
    <location>
        <begin position="190"/>
        <end position="209"/>
    </location>
</feature>
<sequence>MRFTSSSKKLSVQRQELWSYDAASLTSILRPSRRRRGQPPEQQQNACVFSSLYTTMEDLKTTNKQQWSTEETSYLVAIWSSEEVQRKLEGSTWAKAILQQLKREMASAGYDRSIVQISNKLKKLKKDYRDQKKELGRSGSGRTKTSPHFDLLNSVLGDRPTSGVGCTVNSLCLSSIGLEDDSFNAGISRLECSESEPPPPSATSSPVHMLGSLATTSSSSQESLVTLTQPVGRNKQVKRKRDSSSGLVPLMERSEARDEELLEHSRAMLQEVQNGNAEFIRIFNVSEQSRIEQNRIDGLARVAKAEHDGHMLGLLDRMVKVMEANSKQ</sequence>
<evidence type="ECO:0000313" key="4">
    <source>
        <dbReference type="Proteomes" id="UP001619887"/>
    </source>
</evidence>
<evidence type="ECO:0000313" key="3">
    <source>
        <dbReference type="EMBL" id="KAL3056880.1"/>
    </source>
</evidence>
<organism evidence="3 4">
    <name type="scientific">Pagothenia borchgrevinki</name>
    <name type="common">Bald rockcod</name>
    <name type="synonym">Trematomus borchgrevinki</name>
    <dbReference type="NCBI Taxonomy" id="8213"/>
    <lineage>
        <taxon>Eukaryota</taxon>
        <taxon>Metazoa</taxon>
        <taxon>Chordata</taxon>
        <taxon>Craniata</taxon>
        <taxon>Vertebrata</taxon>
        <taxon>Euteleostomi</taxon>
        <taxon>Actinopterygii</taxon>
        <taxon>Neopterygii</taxon>
        <taxon>Teleostei</taxon>
        <taxon>Neoteleostei</taxon>
        <taxon>Acanthomorphata</taxon>
        <taxon>Eupercaria</taxon>
        <taxon>Perciformes</taxon>
        <taxon>Notothenioidei</taxon>
        <taxon>Nototheniidae</taxon>
        <taxon>Pagothenia</taxon>
    </lineage>
</organism>
<dbReference type="InterPro" id="IPR044822">
    <property type="entry name" value="Myb_DNA-bind_4"/>
</dbReference>
<dbReference type="PANTHER" id="PTHR47595:SF1">
    <property type="entry name" value="MYB_SANT-LIKE DNA-BINDING DOMAIN-CONTAINING PROTEIN"/>
    <property type="match status" value="1"/>
</dbReference>
<evidence type="ECO:0000256" key="1">
    <source>
        <dbReference type="SAM" id="MobiDB-lite"/>
    </source>
</evidence>
<dbReference type="PANTHER" id="PTHR47595">
    <property type="entry name" value="HEAT SHOCK 70 KDA PROTEIN 14"/>
    <property type="match status" value="1"/>
</dbReference>
<evidence type="ECO:0000259" key="2">
    <source>
        <dbReference type="Pfam" id="PF13837"/>
    </source>
</evidence>
<protein>
    <recommendedName>
        <fullName evidence="2">Myb/SANT-like DNA-binding domain-containing protein</fullName>
    </recommendedName>
</protein>
<dbReference type="Proteomes" id="UP001619887">
    <property type="component" value="Unassembled WGS sequence"/>
</dbReference>
<reference evidence="3 4" key="2">
    <citation type="journal article" date="2024" name="G3 (Bethesda)">
        <title>The genome of the cryopelagic Antarctic bald notothen, Trematomus borchgrevinki.</title>
        <authorList>
            <person name="Rayamajhi N."/>
            <person name="Rivera-Colon A.G."/>
            <person name="Minhas B.F."/>
            <person name="Cheng C.C."/>
            <person name="Catchen J.M."/>
        </authorList>
    </citation>
    <scope>NUCLEOTIDE SEQUENCE [LARGE SCALE GENOMIC DNA]</scope>
    <source>
        <strain evidence="3">AGRC-2024</strain>
    </source>
</reference>
<dbReference type="AlphaFoldDB" id="A0ABD2GS24"/>
<gene>
    <name evidence="3" type="ORF">OYC64_007373</name>
</gene>
<comment type="caution">
    <text evidence="3">The sequence shown here is derived from an EMBL/GenBank/DDBJ whole genome shotgun (WGS) entry which is preliminary data.</text>
</comment>
<dbReference type="Gene3D" id="1.10.10.60">
    <property type="entry name" value="Homeodomain-like"/>
    <property type="match status" value="1"/>
</dbReference>
<dbReference type="EMBL" id="JBIYXZ010002075">
    <property type="protein sequence ID" value="KAL3056880.1"/>
    <property type="molecule type" value="Genomic_DNA"/>
</dbReference>